<gene>
    <name evidence="1" type="ORF">BIV23_34900</name>
</gene>
<proteinExistence type="predicted"/>
<dbReference type="Proteomes" id="UP000179642">
    <property type="component" value="Unassembled WGS sequence"/>
</dbReference>
<keyword evidence="2" id="KW-1185">Reference proteome</keyword>
<evidence type="ECO:0000313" key="1">
    <source>
        <dbReference type="EMBL" id="OIJ95344.1"/>
    </source>
</evidence>
<reference evidence="1 2" key="1">
    <citation type="submission" date="2016-10" db="EMBL/GenBank/DDBJ databases">
        <title>Genome sequence of Streptomyces sp. MUSC 1.</title>
        <authorList>
            <person name="Lee L.-H."/>
            <person name="Ser H.-L."/>
            <person name="Law J.W.-F."/>
        </authorList>
    </citation>
    <scope>NUCLEOTIDE SEQUENCE [LARGE SCALE GENOMIC DNA]</scope>
    <source>
        <strain evidence="1 2">MUSC 1</strain>
    </source>
</reference>
<organism evidence="1 2">
    <name type="scientific">Streptomyces monashensis</name>
    <dbReference type="NCBI Taxonomy" id="1678012"/>
    <lineage>
        <taxon>Bacteria</taxon>
        <taxon>Bacillati</taxon>
        <taxon>Actinomycetota</taxon>
        <taxon>Actinomycetes</taxon>
        <taxon>Kitasatosporales</taxon>
        <taxon>Streptomycetaceae</taxon>
        <taxon>Streptomyces</taxon>
    </lineage>
</organism>
<dbReference type="EMBL" id="MLYO01000065">
    <property type="protein sequence ID" value="OIJ95344.1"/>
    <property type="molecule type" value="Genomic_DNA"/>
</dbReference>
<protein>
    <submittedName>
        <fullName evidence="1">Uncharacterized protein</fullName>
    </submittedName>
</protein>
<name>A0A1S2PQZ0_9ACTN</name>
<comment type="caution">
    <text evidence="1">The sequence shown here is derived from an EMBL/GenBank/DDBJ whole genome shotgun (WGS) entry which is preliminary data.</text>
</comment>
<sequence length="97" mass="10061">MPAVVELREFVLGGGKADAQPLGLAEPAFAFGLRDPLAQVAPDLLQTEPLSRVDAENRAADAPVFRLTTGAVGATAVTQSDLPPLELAKELLPLCIG</sequence>
<dbReference type="AlphaFoldDB" id="A0A1S2PQZ0"/>
<evidence type="ECO:0000313" key="2">
    <source>
        <dbReference type="Proteomes" id="UP000179642"/>
    </source>
</evidence>
<accession>A0A1S2PQZ0</accession>